<protein>
    <recommendedName>
        <fullName evidence="4">Nucleotidyltransferase</fullName>
    </recommendedName>
</protein>
<evidence type="ECO:0008006" key="4">
    <source>
        <dbReference type="Google" id="ProtNLM"/>
    </source>
</evidence>
<dbReference type="SUPFAM" id="SSF81593">
    <property type="entry name" value="Nucleotidyltransferase substrate binding subunit/domain"/>
    <property type="match status" value="1"/>
</dbReference>
<evidence type="ECO:0000313" key="3">
    <source>
        <dbReference type="Proteomes" id="UP000176364"/>
    </source>
</evidence>
<dbReference type="EMBL" id="MEZQ01000047">
    <property type="protein sequence ID" value="OGD58792.1"/>
    <property type="molecule type" value="Genomic_DNA"/>
</dbReference>
<accession>A0A1F5DUI9</accession>
<dbReference type="AlphaFoldDB" id="A0A1F5DUI9"/>
<evidence type="ECO:0000313" key="2">
    <source>
        <dbReference type="EMBL" id="OGD58792.1"/>
    </source>
</evidence>
<dbReference type="InterPro" id="IPR010235">
    <property type="entry name" value="HepT"/>
</dbReference>
<dbReference type="Gene3D" id="1.20.120.330">
    <property type="entry name" value="Nucleotidyltransferases domain 2"/>
    <property type="match status" value="1"/>
</dbReference>
<organism evidence="2 3">
    <name type="scientific">Candidatus Beckwithbacteria bacterium RIFCSPLOWO2_02_FULL_47_23</name>
    <dbReference type="NCBI Taxonomy" id="1797463"/>
    <lineage>
        <taxon>Bacteria</taxon>
        <taxon>Candidatus Beckwithiibacteriota</taxon>
    </lineage>
</organism>
<sequence length="128" mass="15008">MLTKLQAQYHDLEKALKKLNEALKQPETELNRDATIQRFEFTFEMSWKIMQSIAKTNKPKLYGVKAIIREAAALGLISQPEAWLDFLEDRNLTVHTYKEELAKQIYANVKKFPKFVEELLIQTKSHLE</sequence>
<proteinExistence type="predicted"/>
<feature type="coiled-coil region" evidence="1">
    <location>
        <begin position="2"/>
        <end position="29"/>
    </location>
</feature>
<keyword evidence="1" id="KW-0175">Coiled coil</keyword>
<dbReference type="NCBIfam" id="TIGR01987">
    <property type="entry name" value="HI0074"/>
    <property type="match status" value="1"/>
</dbReference>
<reference evidence="2 3" key="1">
    <citation type="journal article" date="2016" name="Nat. Commun.">
        <title>Thousands of microbial genomes shed light on interconnected biogeochemical processes in an aquifer system.</title>
        <authorList>
            <person name="Anantharaman K."/>
            <person name="Brown C.T."/>
            <person name="Hug L.A."/>
            <person name="Sharon I."/>
            <person name="Castelle C.J."/>
            <person name="Probst A.J."/>
            <person name="Thomas B.C."/>
            <person name="Singh A."/>
            <person name="Wilkins M.J."/>
            <person name="Karaoz U."/>
            <person name="Brodie E.L."/>
            <person name="Williams K.H."/>
            <person name="Hubbard S.S."/>
            <person name="Banfield J.F."/>
        </authorList>
    </citation>
    <scope>NUCLEOTIDE SEQUENCE [LARGE SCALE GENOMIC DNA]</scope>
</reference>
<dbReference type="Proteomes" id="UP000176364">
    <property type="component" value="Unassembled WGS sequence"/>
</dbReference>
<comment type="caution">
    <text evidence="2">The sequence shown here is derived from an EMBL/GenBank/DDBJ whole genome shotgun (WGS) entry which is preliminary data.</text>
</comment>
<dbReference type="Pfam" id="PF08780">
    <property type="entry name" value="NTase_sub_bind"/>
    <property type="match status" value="1"/>
</dbReference>
<name>A0A1F5DUI9_9BACT</name>
<gene>
    <name evidence="2" type="ORF">A3I57_01890</name>
</gene>
<evidence type="ECO:0000256" key="1">
    <source>
        <dbReference type="SAM" id="Coils"/>
    </source>
</evidence>